<evidence type="ECO:0000259" key="1">
    <source>
        <dbReference type="Pfam" id="PF14339"/>
    </source>
</evidence>
<accession>H2ECY4</accession>
<dbReference type="Pfam" id="PF14339">
    <property type="entry name" value="DUF4394"/>
    <property type="match status" value="1"/>
</dbReference>
<dbReference type="EMBL" id="JN885995">
    <property type="protein sequence ID" value="AEX62257.1"/>
    <property type="molecule type" value="Genomic_DNA"/>
</dbReference>
<keyword evidence="2" id="KW-0449">Lipoprotein</keyword>
<protein>
    <submittedName>
        <fullName evidence="2">Putative lipoprotein</fullName>
    </submittedName>
</protein>
<sequence length="294" mass="31373">MSYYDNFDYRDDCCYGEYVSNPTITDRFYALDNNNNILSVTATRNNQGNYIQLDDSIRCHPISGLYPGQRAVGIAFRPSNRTLYLLVRTQIGGRLYTLNISDRCGAIATPVGFGLTTAGGAPIVLNGTSFSLSFDPITNGLRVVSNTGQNLTVNPDTGATIINTNLSYAVGDVNFGNIPSIGGIAYTNNFIGAVNTTLYGIDTNQNALVTQNPANDGTLNTVGSLGINVSQFLGFTIVNRSNTAIAVLRTGTQTGIYGINLLTGTAILLRRIVPDECNNGVIIGLAAVPSNRTF</sequence>
<proteinExistence type="predicted"/>
<organism evidence="2">
    <name type="scientific">Moumouvirus sp. 'Monve'</name>
    <dbReference type="NCBI Taxonomy" id="1128131"/>
    <lineage>
        <taxon>Viruses</taxon>
        <taxon>Varidnaviria</taxon>
        <taxon>Bamfordvirae</taxon>
        <taxon>Nucleocytoviricota</taxon>
        <taxon>Megaviricetes</taxon>
        <taxon>Imitervirales</taxon>
        <taxon>Mimiviridae</taxon>
        <taxon>Megamimivirinae</taxon>
        <taxon>Moumouvirus</taxon>
    </lineage>
</organism>
<gene>
    <name evidence="2" type="ORF">mv_L52</name>
</gene>
<dbReference type="InterPro" id="IPR025507">
    <property type="entry name" value="DUF4394"/>
</dbReference>
<reference evidence="2" key="1">
    <citation type="submission" date="2011-10" db="EMBL/GenBank/DDBJ databases">
        <title>Provirophages and transpovirons: unique mobilome of giant viruses.</title>
        <authorList>
            <person name="Desnues C."/>
            <person name="LaScola B."/>
            <person name="Yutin N."/>
            <person name="Fournous G."/>
            <person name="Koonin E."/>
            <person name="Raoult D."/>
        </authorList>
    </citation>
    <scope>NUCLEOTIDE SEQUENCE</scope>
    <source>
        <strain evidence="2">Mv13-mv</strain>
    </source>
</reference>
<evidence type="ECO:0000313" key="2">
    <source>
        <dbReference type="EMBL" id="AEX62257.1"/>
    </source>
</evidence>
<feature type="domain" description="DUF4394" evidence="1">
    <location>
        <begin position="56"/>
        <end position="272"/>
    </location>
</feature>
<name>H2ECY4_9VIRU</name>
<dbReference type="SUPFAM" id="SSF63825">
    <property type="entry name" value="YWTD domain"/>
    <property type="match status" value="1"/>
</dbReference>